<dbReference type="SMART" id="SM00645">
    <property type="entry name" value="Pept_C1"/>
    <property type="match status" value="1"/>
</dbReference>
<feature type="domain" description="Peptidase C1A papain C-terminal" evidence="3">
    <location>
        <begin position="88"/>
        <end position="559"/>
    </location>
</feature>
<dbReference type="PANTHER" id="PTHR12411">
    <property type="entry name" value="CYSTEINE PROTEASE FAMILY C1-RELATED"/>
    <property type="match status" value="1"/>
</dbReference>
<organism evidence="4 5">
    <name type="scientific">Priapulus caudatus</name>
    <name type="common">Priapulid worm</name>
    <dbReference type="NCBI Taxonomy" id="37621"/>
    <lineage>
        <taxon>Eukaryota</taxon>
        <taxon>Metazoa</taxon>
        <taxon>Ecdysozoa</taxon>
        <taxon>Scalidophora</taxon>
        <taxon>Priapulida</taxon>
        <taxon>Priapulimorpha</taxon>
        <taxon>Priapulimorphida</taxon>
        <taxon>Priapulidae</taxon>
        <taxon>Priapulus</taxon>
    </lineage>
</organism>
<feature type="compositionally biased region" description="Low complexity" evidence="2">
    <location>
        <begin position="303"/>
        <end position="329"/>
    </location>
</feature>
<dbReference type="PROSITE" id="PS00639">
    <property type="entry name" value="THIOL_PROTEASE_HIS"/>
    <property type="match status" value="1"/>
</dbReference>
<feature type="compositionally biased region" description="Pro residues" evidence="2">
    <location>
        <begin position="263"/>
        <end position="274"/>
    </location>
</feature>
<protein>
    <submittedName>
        <fullName evidence="5">Cell wall protein DAN4-like</fullName>
    </submittedName>
</protein>
<dbReference type="Gene3D" id="3.90.70.10">
    <property type="entry name" value="Cysteine proteinases"/>
    <property type="match status" value="2"/>
</dbReference>
<dbReference type="RefSeq" id="XP_014678501.1">
    <property type="nucleotide sequence ID" value="XM_014823015.1"/>
</dbReference>
<dbReference type="InterPro" id="IPR000668">
    <property type="entry name" value="Peptidase_C1A_C"/>
</dbReference>
<evidence type="ECO:0000313" key="4">
    <source>
        <dbReference type="Proteomes" id="UP000695022"/>
    </source>
</evidence>
<evidence type="ECO:0000256" key="1">
    <source>
        <dbReference type="ARBA" id="ARBA00008455"/>
    </source>
</evidence>
<dbReference type="PRINTS" id="PR01217">
    <property type="entry name" value="PRICHEXTENSN"/>
</dbReference>
<proteinExistence type="inferred from homology"/>
<comment type="similarity">
    <text evidence="1">Belongs to the peptidase C1 family.</text>
</comment>
<name>A0ABM1F230_PRICU</name>
<evidence type="ECO:0000313" key="5">
    <source>
        <dbReference type="RefSeq" id="XP_014678501.1"/>
    </source>
</evidence>
<feature type="compositionally biased region" description="Low complexity" evidence="2">
    <location>
        <begin position="403"/>
        <end position="497"/>
    </location>
</feature>
<dbReference type="InterPro" id="IPR038765">
    <property type="entry name" value="Papain-like_cys_pep_sf"/>
</dbReference>
<feature type="region of interest" description="Disordered" evidence="2">
    <location>
        <begin position="1"/>
        <end position="79"/>
    </location>
</feature>
<sequence length="562" mass="57416">MKKPSPGKGGRGGIPPPKHFPGFDDVTDRGATNYVETTTPSGGRGHWPKDFSFGKPAGGDGGLNAGREGKRRRKRQMQGCPAKASGSIRYCWDTTCLPPTRDQVGCTYTQMAALETSWCLSDGQFTPLSFQHAIDCNHLTYGCDGGWPYNVYWWLYYTNTTINEADYGYQGYQTECVPHANSTHTPVKLSTPYSFYYEGTDIDEGSRLIEVLLNFGSVVVGVYAPRDVWNFYGGGIVTTCGTEPATTIPPPTTTTAPTTSTTTPPPTTMPPPTTTPTTTSTTTPPPTTTPTTTTPTTPPPTTPTTAAPSTTTTAPSTTSTASSTASSTAESVSAQQDVNATQPSSTTDGAATAADADAASVTTLAPSSNNTANENSTAAASDNFSVPEAPSTTTVAPSNVDETTATAAAAANTEASSSTTTAPSTTTAAPSTSTAAPSSTTAAPSSTTAAPSSTTAAPSSTTAAPTTTTTTTTTAATEAPTTTTQAPSSTTDAGGTGLSGSTLSVKMNHAVVIVGDGMTADGTEFWVILNSWGTSWGQGGYILVKKGVCNIGAAIFQPIPAV</sequence>
<evidence type="ECO:0000256" key="2">
    <source>
        <dbReference type="SAM" id="MobiDB-lite"/>
    </source>
</evidence>
<dbReference type="Proteomes" id="UP000695022">
    <property type="component" value="Unplaced"/>
</dbReference>
<feature type="region of interest" description="Disordered" evidence="2">
    <location>
        <begin position="242"/>
        <end position="497"/>
    </location>
</feature>
<dbReference type="SUPFAM" id="SSF54001">
    <property type="entry name" value="Cysteine proteinases"/>
    <property type="match status" value="2"/>
</dbReference>
<reference evidence="5" key="1">
    <citation type="submission" date="2025-08" db="UniProtKB">
        <authorList>
            <consortium name="RefSeq"/>
        </authorList>
    </citation>
    <scope>IDENTIFICATION</scope>
</reference>
<dbReference type="InterPro" id="IPR025660">
    <property type="entry name" value="Pept_his_AS"/>
</dbReference>
<feature type="compositionally biased region" description="Low complexity" evidence="2">
    <location>
        <begin position="344"/>
        <end position="381"/>
    </location>
</feature>
<keyword evidence="4" id="KW-1185">Reference proteome</keyword>
<feature type="compositionally biased region" description="Polar residues" evidence="2">
    <location>
        <begin position="390"/>
        <end position="402"/>
    </location>
</feature>
<accession>A0ABM1F230</accession>
<evidence type="ECO:0000259" key="3">
    <source>
        <dbReference type="SMART" id="SM00645"/>
    </source>
</evidence>
<dbReference type="Pfam" id="PF00112">
    <property type="entry name" value="Peptidase_C1"/>
    <property type="match status" value="2"/>
</dbReference>
<feature type="compositionally biased region" description="Polar residues" evidence="2">
    <location>
        <begin position="330"/>
        <end position="343"/>
    </location>
</feature>
<dbReference type="GeneID" id="106818293"/>
<gene>
    <name evidence="5" type="primary">LOC106818293</name>
</gene>
<dbReference type="InterPro" id="IPR013128">
    <property type="entry name" value="Peptidase_C1A"/>
</dbReference>
<feature type="compositionally biased region" description="Low complexity" evidence="2">
    <location>
        <begin position="253"/>
        <end position="262"/>
    </location>
</feature>